<dbReference type="EMBL" id="JACXJA010000052">
    <property type="protein sequence ID" value="MBD2866088.1"/>
    <property type="molecule type" value="Genomic_DNA"/>
</dbReference>
<sequence>MEQDSKRKVSRRVLLTSLGVAGAAVASGGWVHAFNGNDTASDAIEPESHSGGNACHGQYDTWLDLQTASASGQLQHCVKVWTVQHTQGGIGGAVYVKDGTTGQANTGNEIAFYDGDGNGWRLDDIPTDARMGVLPTETLNESVAIENRRKIEMLLRDPSVAYCEFGIQGDVYVIGSIHPLRSNLYINHIKGCTIKGYLNDTARSTISVGHIFGFPLYQDPDNGNFTIIGYCENVNYQLDGEIATYYRAEHVAAHNNNCIGFKKSKCCRVVGSGGVGESDHKGIVFDGEAIDCHIDVAYIKETSNEPFQMKGDPSMPDCTNTVKVGSIENPKFDGGNPKVVGFVSYSKLVTVQIGKYTGNKQLNPILVGAFGCGTVIVEKGYVENVSQLLRQYETGHGLVRDVTFKNADTMIRRAGQVAGVHKTSRIQRCKADGGALPTIYSADYNGSLFDVLDISDNDFSEATGTVHIWNNPLSSGNPKVWDIKDNIVPSGWVNQAIFNKCSDYKAIAASGTSFSYDIEGDNGDRPYTQLGGRVVHGTYAYPFEFDLLLLSRTSYSFHKSILHDSSVQMKITTAKVGQNVTFTLHSGGTGATFGEIIVSN</sequence>
<evidence type="ECO:0000313" key="1">
    <source>
        <dbReference type="EMBL" id="MBD2866088.1"/>
    </source>
</evidence>
<gene>
    <name evidence="1" type="ORF">IDH45_29295</name>
</gene>
<proteinExistence type="predicted"/>
<name>A0A927H361_9BACL</name>
<accession>A0A927H361</accession>
<dbReference type="Proteomes" id="UP000639396">
    <property type="component" value="Unassembled WGS sequence"/>
</dbReference>
<dbReference type="InterPro" id="IPR006311">
    <property type="entry name" value="TAT_signal"/>
</dbReference>
<organism evidence="1 2">
    <name type="scientific">Paenibacillus oceani</name>
    <dbReference type="NCBI Taxonomy" id="2772510"/>
    <lineage>
        <taxon>Bacteria</taxon>
        <taxon>Bacillati</taxon>
        <taxon>Bacillota</taxon>
        <taxon>Bacilli</taxon>
        <taxon>Bacillales</taxon>
        <taxon>Paenibacillaceae</taxon>
        <taxon>Paenibacillus</taxon>
    </lineage>
</organism>
<dbReference type="AlphaFoldDB" id="A0A927H361"/>
<dbReference type="RefSeq" id="WP_190931708.1">
    <property type="nucleotide sequence ID" value="NZ_JACXJA010000052.1"/>
</dbReference>
<keyword evidence="2" id="KW-1185">Reference proteome</keyword>
<dbReference type="PROSITE" id="PS51318">
    <property type="entry name" value="TAT"/>
    <property type="match status" value="1"/>
</dbReference>
<comment type="caution">
    <text evidence="1">The sequence shown here is derived from an EMBL/GenBank/DDBJ whole genome shotgun (WGS) entry which is preliminary data.</text>
</comment>
<reference evidence="1" key="1">
    <citation type="submission" date="2020-09" db="EMBL/GenBank/DDBJ databases">
        <title>A novel bacterium of genus Paenibacillus, isolated from South China Sea.</title>
        <authorList>
            <person name="Huang H."/>
            <person name="Mo K."/>
            <person name="Hu Y."/>
        </authorList>
    </citation>
    <scope>NUCLEOTIDE SEQUENCE</scope>
    <source>
        <strain evidence="1">IB182363</strain>
    </source>
</reference>
<protein>
    <submittedName>
        <fullName evidence="1">Uncharacterized protein</fullName>
    </submittedName>
</protein>
<evidence type="ECO:0000313" key="2">
    <source>
        <dbReference type="Proteomes" id="UP000639396"/>
    </source>
</evidence>